<name>A0A250KPL7_9GAMM</name>
<feature type="active site" description="Charge relay system" evidence="8">
    <location>
        <position position="263"/>
    </location>
</feature>
<evidence type="ECO:0000256" key="8">
    <source>
        <dbReference type="PIRSR" id="PIRSR608256-1"/>
    </source>
</evidence>
<protein>
    <recommendedName>
        <fullName evidence="9">Serine protease</fullName>
        <ecNumber evidence="9">3.4.21.-</ecNumber>
    </recommendedName>
</protein>
<comment type="similarity">
    <text evidence="1">Belongs to the EndA/NucM nuclease family.</text>
</comment>
<evidence type="ECO:0000256" key="10">
    <source>
        <dbReference type="SAM" id="MobiDB-lite"/>
    </source>
</evidence>
<keyword evidence="6 9" id="KW-0378">Hydrolase</keyword>
<gene>
    <name evidence="11" type="ORF">sS8_1658</name>
</gene>
<feature type="active site" description="Charge relay system" evidence="8">
    <location>
        <position position="191"/>
    </location>
</feature>
<dbReference type="PANTHER" id="PTHR33607:SF2">
    <property type="entry name" value="ENDONUCLEASE-1"/>
    <property type="match status" value="1"/>
</dbReference>
<dbReference type="GO" id="GO:0006508">
    <property type="term" value="P:proteolysis"/>
    <property type="evidence" value="ECO:0007669"/>
    <property type="project" value="UniProtKB-KW"/>
</dbReference>
<feature type="region of interest" description="Disordered" evidence="10">
    <location>
        <begin position="411"/>
        <end position="432"/>
    </location>
</feature>
<keyword evidence="4" id="KW-0540">Nuclease</keyword>
<dbReference type="InterPro" id="IPR008256">
    <property type="entry name" value="Peptidase_S1B"/>
</dbReference>
<dbReference type="Proteomes" id="UP000266313">
    <property type="component" value="Chromosome"/>
</dbReference>
<evidence type="ECO:0000256" key="3">
    <source>
        <dbReference type="ARBA" id="ARBA00022670"/>
    </source>
</evidence>
<accession>A0A250KPL7</accession>
<evidence type="ECO:0000256" key="1">
    <source>
        <dbReference type="ARBA" id="ARBA00006429"/>
    </source>
</evidence>
<evidence type="ECO:0000256" key="4">
    <source>
        <dbReference type="ARBA" id="ARBA00022722"/>
    </source>
</evidence>
<keyword evidence="7 9" id="KW-0720">Serine protease</keyword>
<dbReference type="InterPro" id="IPR009003">
    <property type="entry name" value="Peptidase_S1_PA"/>
</dbReference>
<evidence type="ECO:0000256" key="9">
    <source>
        <dbReference type="RuleBase" id="RU004296"/>
    </source>
</evidence>
<dbReference type="Gene3D" id="2.40.10.10">
    <property type="entry name" value="Trypsin-like serine proteases"/>
    <property type="match status" value="2"/>
</dbReference>
<dbReference type="InterPro" id="IPR043504">
    <property type="entry name" value="Peptidase_S1_PA_chymotrypsin"/>
</dbReference>
<evidence type="ECO:0000256" key="7">
    <source>
        <dbReference type="ARBA" id="ARBA00022825"/>
    </source>
</evidence>
<evidence type="ECO:0000313" key="12">
    <source>
        <dbReference type="Proteomes" id="UP000266313"/>
    </source>
</evidence>
<reference evidence="11 12" key="1">
    <citation type="submission" date="2016-12" db="EMBL/GenBank/DDBJ databases">
        <title>Genome sequencing of Methylocaldum marinum.</title>
        <authorList>
            <person name="Takeuchi M."/>
            <person name="Kamagata Y."/>
            <person name="Hiraoka S."/>
            <person name="Oshima K."/>
            <person name="Hattori M."/>
            <person name="Iwasaki W."/>
        </authorList>
    </citation>
    <scope>NUCLEOTIDE SEQUENCE [LARGE SCALE GENOMIC DNA]</scope>
    <source>
        <strain evidence="11 12">S8</strain>
    </source>
</reference>
<dbReference type="AlphaFoldDB" id="A0A250KPL7"/>
<dbReference type="GO" id="GO:0008236">
    <property type="term" value="F:serine-type peptidase activity"/>
    <property type="evidence" value="ECO:0007669"/>
    <property type="project" value="UniProtKB-KW"/>
</dbReference>
<dbReference type="KEGG" id="mmai:sS8_1658"/>
<comment type="similarity">
    <text evidence="2 9">Belongs to the peptidase S1B family.</text>
</comment>
<feature type="active site" description="Charge relay system" evidence="8">
    <location>
        <position position="145"/>
    </location>
</feature>
<dbReference type="Pfam" id="PF04231">
    <property type="entry name" value="Endonuclease_1"/>
    <property type="match status" value="1"/>
</dbReference>
<evidence type="ECO:0000256" key="2">
    <source>
        <dbReference type="ARBA" id="ARBA00008764"/>
    </source>
</evidence>
<evidence type="ECO:0000256" key="5">
    <source>
        <dbReference type="ARBA" id="ARBA00022729"/>
    </source>
</evidence>
<dbReference type="InterPro" id="IPR044925">
    <property type="entry name" value="His-Me_finger_sf"/>
</dbReference>
<evidence type="ECO:0000256" key="6">
    <source>
        <dbReference type="ARBA" id="ARBA00022801"/>
    </source>
</evidence>
<dbReference type="RefSeq" id="WP_197716709.1">
    <property type="nucleotide sequence ID" value="NZ_AP017928.1"/>
</dbReference>
<keyword evidence="11" id="KW-0255">Endonuclease</keyword>
<dbReference type="InterPro" id="IPR007346">
    <property type="entry name" value="Endonuclease-I"/>
</dbReference>
<dbReference type="SUPFAM" id="SSF50494">
    <property type="entry name" value="Trypsin-like serine proteases"/>
    <property type="match status" value="1"/>
</dbReference>
<evidence type="ECO:0000313" key="11">
    <source>
        <dbReference type="EMBL" id="BBA33615.1"/>
    </source>
</evidence>
<dbReference type="EC" id="3.4.21.-" evidence="9"/>
<dbReference type="SUPFAM" id="SSF54060">
    <property type="entry name" value="His-Me finger endonucleases"/>
    <property type="match status" value="1"/>
</dbReference>
<dbReference type="Pfam" id="PF13365">
    <property type="entry name" value="Trypsin_2"/>
    <property type="match status" value="1"/>
</dbReference>
<dbReference type="PRINTS" id="PR00839">
    <property type="entry name" value="V8PROTEASE"/>
</dbReference>
<keyword evidence="3 9" id="KW-0645">Protease</keyword>
<organism evidence="11 12">
    <name type="scientific">Methylocaldum marinum</name>
    <dbReference type="NCBI Taxonomy" id="1432792"/>
    <lineage>
        <taxon>Bacteria</taxon>
        <taxon>Pseudomonadati</taxon>
        <taxon>Pseudomonadota</taxon>
        <taxon>Gammaproteobacteria</taxon>
        <taxon>Methylococcales</taxon>
        <taxon>Methylococcaceae</taxon>
        <taxon>Methylocaldum</taxon>
    </lineage>
</organism>
<dbReference type="EMBL" id="AP017928">
    <property type="protein sequence ID" value="BBA33615.1"/>
    <property type="molecule type" value="Genomic_DNA"/>
</dbReference>
<proteinExistence type="inferred from homology"/>
<keyword evidence="12" id="KW-1185">Reference proteome</keyword>
<keyword evidence="5" id="KW-0732">Signal</keyword>
<dbReference type="GO" id="GO:0004519">
    <property type="term" value="F:endonuclease activity"/>
    <property type="evidence" value="ECO:0007669"/>
    <property type="project" value="UniProtKB-KW"/>
</dbReference>
<feature type="region of interest" description="Disordered" evidence="10">
    <location>
        <begin position="345"/>
        <end position="374"/>
    </location>
</feature>
<dbReference type="PANTHER" id="PTHR33607">
    <property type="entry name" value="ENDONUCLEASE-1"/>
    <property type="match status" value="1"/>
</dbReference>
<sequence length="719" mass="80401">MNTTITERYLETIDKVEKRYAERTPEREEKTEFIREGKMIEANPPDLVQRRFDRLGIDLGAAKAMLSGGLKFVPSDPGISPQAVPRTLERVLGTNDLIGYGVFIDRLLQRGKAVARIQIKTPQNGLAGYGTGFMISPRLLVTNNHVFEKPEDTVASVAEFNFQSDADGQLLTSRTFGFAPGDFFLTDPTRDFTVVALQPDSGLEEFGWIPLIGKIGKLMVGERVNIIQHPNGEPKQLAIRQNLVVDELELFLHYKTDTAPGSSGSPVFNDQWELVALHHSGVPERDEHGHILTTDGRRWQSWMGEHRIAWKANEGLRVSRLVAHLQEAKGQLDSAKARLLTDVLEGSSRNGPDGPSASANSLPTYVGRSGGGDEASPEIGVAAVAAPVTWTIPLKISVSLGQFATPPVSTAVPTPEPAVSPAPMSGPRVQPGEPEALREALEELTVSATRTYYDAAADAQAATAYYSEIPAHTTGRPLFKALSQRVKSSHTHAPRYRPARELYPWIDLHPDRKLRSIYSGQEFEPEVLIREDFKIGQERAEKTRELMLREADILPERLQYELDLIERSLPYNCEHVIPQSWFNSREPMRGDLHHLFACEARCNSFRSNTPYYDFPDFEEAVMDQCGKSTEGKFEPQRGKGAIARAVLYFLIRYPGQVGDEGREMQQDRLPIILNWHDTEPPDEYERHRNQAIFEKQGNRNPFIDHPEWAAVIDFGLGLG</sequence>